<feature type="transmembrane region" description="Helical" evidence="2">
    <location>
        <begin position="37"/>
        <end position="57"/>
    </location>
</feature>
<evidence type="ECO:0000313" key="4">
    <source>
        <dbReference type="Proteomes" id="UP000018731"/>
    </source>
</evidence>
<dbReference type="STRING" id="1357400.HMPREF2086_01391"/>
<sequence length="101" mass="11229">MDTQNTQNTLQETRKNTSSTSSDSQLAICIARRAMKIVIFIGMASVVLLMINIYILLNQITATAQISREIKTIKQVLENPSNVDSSVESSQMPNQNQINTK</sequence>
<keyword evidence="2" id="KW-0812">Transmembrane</keyword>
<evidence type="ECO:0000256" key="1">
    <source>
        <dbReference type="SAM" id="MobiDB-lite"/>
    </source>
</evidence>
<protein>
    <submittedName>
        <fullName evidence="3">Uncharacterized protein</fullName>
    </submittedName>
</protein>
<dbReference type="InterPro" id="IPR035366">
    <property type="entry name" value="DUF5408"/>
</dbReference>
<keyword evidence="4" id="KW-1185">Reference proteome</keyword>
<feature type="region of interest" description="Disordered" evidence="1">
    <location>
        <begin position="1"/>
        <end position="24"/>
    </location>
</feature>
<keyword evidence="2" id="KW-1133">Transmembrane helix</keyword>
<organism evidence="3 4">
    <name type="scientific">Helicobacter macacae MIT 99-5501</name>
    <dbReference type="NCBI Taxonomy" id="1357400"/>
    <lineage>
        <taxon>Bacteria</taxon>
        <taxon>Pseudomonadati</taxon>
        <taxon>Campylobacterota</taxon>
        <taxon>Epsilonproteobacteria</taxon>
        <taxon>Campylobacterales</taxon>
        <taxon>Helicobacteraceae</taxon>
        <taxon>Helicobacter</taxon>
    </lineage>
</organism>
<accession>V8CA30</accession>
<dbReference type="OrthoDB" id="5327575at2"/>
<reference evidence="3 4" key="1">
    <citation type="journal article" date="2014" name="Genome Announc.">
        <title>Draft genome sequences of six enterohepatic helicobacter species isolated from humans and one from rhesus macaques.</title>
        <authorList>
            <person name="Shen Z."/>
            <person name="Sheh A."/>
            <person name="Young S.K."/>
            <person name="Abouelliel A."/>
            <person name="Ward D.V."/>
            <person name="Earl A.M."/>
            <person name="Fox J.G."/>
        </authorList>
    </citation>
    <scope>NUCLEOTIDE SEQUENCE [LARGE SCALE GENOMIC DNA]</scope>
    <source>
        <strain evidence="3 4">MIT 99-5501</strain>
    </source>
</reference>
<dbReference type="Proteomes" id="UP000018731">
    <property type="component" value="Unassembled WGS sequence"/>
</dbReference>
<comment type="caution">
    <text evidence="3">The sequence shown here is derived from an EMBL/GenBank/DDBJ whole genome shotgun (WGS) entry which is preliminary data.</text>
</comment>
<proteinExistence type="predicted"/>
<dbReference type="Pfam" id="PF17402">
    <property type="entry name" value="DUF5408"/>
    <property type="match status" value="1"/>
</dbReference>
<name>V8CA30_9HELI</name>
<dbReference type="PATRIC" id="fig|1357400.3.peg.1862"/>
<evidence type="ECO:0000256" key="2">
    <source>
        <dbReference type="SAM" id="Phobius"/>
    </source>
</evidence>
<feature type="region of interest" description="Disordered" evidence="1">
    <location>
        <begin position="80"/>
        <end position="101"/>
    </location>
</feature>
<dbReference type="AlphaFoldDB" id="V8CA30"/>
<dbReference type="RefSeq" id="WP_023928133.1">
    <property type="nucleotide sequence ID" value="NZ_KI669454.1"/>
</dbReference>
<gene>
    <name evidence="3" type="ORF">HMPREF2086_01391</name>
</gene>
<keyword evidence="2" id="KW-0472">Membrane</keyword>
<evidence type="ECO:0000313" key="3">
    <source>
        <dbReference type="EMBL" id="ETD23586.1"/>
    </source>
</evidence>
<dbReference type="EMBL" id="AZJI01000005">
    <property type="protein sequence ID" value="ETD23586.1"/>
    <property type="molecule type" value="Genomic_DNA"/>
</dbReference>
<dbReference type="HOGENOM" id="CLU_2287623_0_0_7"/>